<dbReference type="Proteomes" id="UP000028483">
    <property type="component" value="Unassembled WGS sequence"/>
</dbReference>
<dbReference type="EMBL" id="CBSX010000028">
    <property type="protein sequence ID" value="CDH04279.1"/>
    <property type="molecule type" value="Genomic_DNA"/>
</dbReference>
<gene>
    <name evidence="1" type="ORF">XBO1_1230030</name>
</gene>
<sequence length="49" mass="5856">MSCYSLNFSVVMQPLRITEQLLIVRMIHHKINQIVTDKTFYALKLKRFS</sequence>
<evidence type="ECO:0000313" key="2">
    <source>
        <dbReference type="Proteomes" id="UP000028483"/>
    </source>
</evidence>
<comment type="caution">
    <text evidence="1">The sequence shown here is derived from an EMBL/GenBank/DDBJ whole genome shotgun (WGS) entry which is preliminary data.</text>
</comment>
<organism evidence="1 2">
    <name type="scientific">Xenorhabdus bovienii str. oregonense</name>
    <dbReference type="NCBI Taxonomy" id="1398202"/>
    <lineage>
        <taxon>Bacteria</taxon>
        <taxon>Pseudomonadati</taxon>
        <taxon>Pseudomonadota</taxon>
        <taxon>Gammaproteobacteria</taxon>
        <taxon>Enterobacterales</taxon>
        <taxon>Morganellaceae</taxon>
        <taxon>Xenorhabdus</taxon>
    </lineage>
</organism>
<protein>
    <submittedName>
        <fullName evidence="1">Uncharacterized protein</fullName>
    </submittedName>
</protein>
<name>A0A077P0M3_XENBV</name>
<dbReference type="HOGENOM" id="CLU_3142299_0_0_6"/>
<proteinExistence type="predicted"/>
<reference evidence="1" key="1">
    <citation type="submission" date="2013-07" db="EMBL/GenBank/DDBJ databases">
        <title>Sub-species coevolution in mutualistic symbiosis.</title>
        <authorList>
            <person name="Murfin K."/>
            <person name="Klassen J."/>
            <person name="Lee M."/>
            <person name="Forst S."/>
            <person name="Stock P."/>
            <person name="Goodrich-Blair H."/>
        </authorList>
    </citation>
    <scope>NUCLEOTIDE SEQUENCE [LARGE SCALE GENOMIC DNA]</scope>
    <source>
        <strain evidence="1">Oregonense</strain>
    </source>
</reference>
<evidence type="ECO:0000313" key="1">
    <source>
        <dbReference type="EMBL" id="CDH04279.1"/>
    </source>
</evidence>
<dbReference type="AlphaFoldDB" id="A0A077P0M3"/>
<accession>A0A077P0M3</accession>